<dbReference type="InterPro" id="IPR036907">
    <property type="entry name" value="5'-Nucleotdase_C_sf"/>
</dbReference>
<evidence type="ECO:0000313" key="5">
    <source>
        <dbReference type="EMBL" id="GAA5186510.1"/>
    </source>
</evidence>
<dbReference type="InterPro" id="IPR008334">
    <property type="entry name" value="5'-Nucleotdase_C"/>
</dbReference>
<organism evidence="5 6">
    <name type="scientific">Ferrimonas gelatinilytica</name>
    <dbReference type="NCBI Taxonomy" id="1255257"/>
    <lineage>
        <taxon>Bacteria</taxon>
        <taxon>Pseudomonadati</taxon>
        <taxon>Pseudomonadota</taxon>
        <taxon>Gammaproteobacteria</taxon>
        <taxon>Alteromonadales</taxon>
        <taxon>Ferrimonadaceae</taxon>
        <taxon>Ferrimonas</taxon>
    </lineage>
</organism>
<keyword evidence="1 2" id="KW-0732">Signal</keyword>
<gene>
    <name evidence="5" type="ORF">GCM10025772_02170</name>
</gene>
<evidence type="ECO:0000256" key="2">
    <source>
        <dbReference type="RuleBase" id="RU362119"/>
    </source>
</evidence>
<dbReference type="Gene3D" id="3.60.21.10">
    <property type="match status" value="1"/>
</dbReference>
<dbReference type="Pfam" id="PF00149">
    <property type="entry name" value="Metallophos"/>
    <property type="match status" value="1"/>
</dbReference>
<feature type="signal peptide" evidence="2">
    <location>
        <begin position="1"/>
        <end position="18"/>
    </location>
</feature>
<feature type="chain" id="PRO_5044952111" evidence="2">
    <location>
        <begin position="19"/>
        <end position="748"/>
    </location>
</feature>
<keyword evidence="2" id="KW-0378">Hydrolase</keyword>
<dbReference type="EMBL" id="BAABLF010000002">
    <property type="protein sequence ID" value="GAA5186510.1"/>
    <property type="molecule type" value="Genomic_DNA"/>
</dbReference>
<comment type="caution">
    <text evidence="5">The sequence shown here is derived from an EMBL/GenBank/DDBJ whole genome shotgun (WGS) entry which is preliminary data.</text>
</comment>
<reference evidence="6" key="1">
    <citation type="journal article" date="2019" name="Int. J. Syst. Evol. Microbiol.">
        <title>The Global Catalogue of Microorganisms (GCM) 10K type strain sequencing project: providing services to taxonomists for standard genome sequencing and annotation.</title>
        <authorList>
            <consortium name="The Broad Institute Genomics Platform"/>
            <consortium name="The Broad Institute Genome Sequencing Center for Infectious Disease"/>
            <person name="Wu L."/>
            <person name="Ma J."/>
        </authorList>
    </citation>
    <scope>NUCLEOTIDE SEQUENCE [LARGE SCALE GENOMIC DNA]</scope>
    <source>
        <strain evidence="6">JCM 18720</strain>
    </source>
</reference>
<evidence type="ECO:0000259" key="3">
    <source>
        <dbReference type="Pfam" id="PF00149"/>
    </source>
</evidence>
<comment type="similarity">
    <text evidence="2">Belongs to the 5'-nucleotidase family.</text>
</comment>
<dbReference type="Proteomes" id="UP001501600">
    <property type="component" value="Unassembled WGS sequence"/>
</dbReference>
<proteinExistence type="inferred from homology"/>
<sequence length="748" mass="82930">MKLTHTSALLAASMVALSGCSSDDNTTPNLPPVSEGETILNTEEVIVKSEDNPDLQRQTITLGATGDMHGYIRAWDYAQHAKARNTSFAKIQSVLHEARAKDENLILIDLGDTVQGNSAELFNDYPTHPVVEAMIQMDYDVWVPGNHEFDFDRSFIDRNLVNFDGAVISSNVFWNEEHGSNPFMRGHQIFKVNGATVAVIGVTPSLVPQWQASQPNNFRNLEFRDELTSIRNTVDEVIEKHNPDVVIGAFHLSRKESGVDCGVHCLSEALVDKFDVMFMGHEHATFIEQTTVADGEAQIGASISSNGAVSEDKLLSGEYTADNRHTKVKIIEPGRFGWALAKAEIELERDEQGQWQIADTTLSNVRVDAVEEDTQIVDRFIEEHERAIEDATTPIGIVEGNFTLSENGLADEATNTAITDGRLYSTIHHAKVADMPLVDLIQHVQITKANEGLEASNSEHRVQISAAALFSDQSNLLDGQGYEKRHSAELYRYDNNLMVVRIQGDQLKDYMEWSYNYLNGYEEGDLTVSFNGDIPAFNYDLFDGDALYYTVDLSQPSRQENERGERTREGQRISIDTIGGAPFDADATYTLAVNNYRFGDMVRRGWVSDEDVIYDSVNETVFAIRDMLTELVGEYSDTRGALKAADFVNQNWHIVQYGPSDDNGQVSEPGSLLASRADGGEGQALWERLQKGEICVALGDGFKSGDAIGVALNPANPDSYFENPNFDADKDIKDEAYFAQLIAGCKQK</sequence>
<accession>A0ABP9RTJ8</accession>
<feature type="domain" description="5'-Nucleotidase C-terminal" evidence="4">
    <location>
        <begin position="426"/>
        <end position="598"/>
    </location>
</feature>
<dbReference type="InterPro" id="IPR004843">
    <property type="entry name" value="Calcineurin-like_PHP"/>
</dbReference>
<dbReference type="PROSITE" id="PS51257">
    <property type="entry name" value="PROKAR_LIPOPROTEIN"/>
    <property type="match status" value="1"/>
</dbReference>
<dbReference type="Gene3D" id="3.90.780.10">
    <property type="entry name" value="5'-Nucleotidase, C-terminal domain"/>
    <property type="match status" value="1"/>
</dbReference>
<evidence type="ECO:0000313" key="6">
    <source>
        <dbReference type="Proteomes" id="UP001501600"/>
    </source>
</evidence>
<evidence type="ECO:0000256" key="1">
    <source>
        <dbReference type="ARBA" id="ARBA00022729"/>
    </source>
</evidence>
<keyword evidence="6" id="KW-1185">Reference proteome</keyword>
<feature type="domain" description="Calcineurin-like phosphoesterase" evidence="3">
    <location>
        <begin position="62"/>
        <end position="284"/>
    </location>
</feature>
<dbReference type="PANTHER" id="PTHR11575:SF6">
    <property type="entry name" value="2',3'-CYCLIC-NUCLEOTIDE 2'-PHOSPHODIESTERASE_3'-NUCLEOTIDASE"/>
    <property type="match status" value="1"/>
</dbReference>
<dbReference type="RefSeq" id="WP_345315186.1">
    <property type="nucleotide sequence ID" value="NZ_BAABLF010000002.1"/>
</dbReference>
<dbReference type="PRINTS" id="PR01607">
    <property type="entry name" value="APYRASEFAMLY"/>
</dbReference>
<dbReference type="PANTHER" id="PTHR11575">
    <property type="entry name" value="5'-NUCLEOTIDASE-RELATED"/>
    <property type="match status" value="1"/>
</dbReference>
<keyword evidence="2" id="KW-0547">Nucleotide-binding</keyword>
<dbReference type="InterPro" id="IPR006179">
    <property type="entry name" value="5_nucleotidase/apyrase"/>
</dbReference>
<dbReference type="SUPFAM" id="SSF56300">
    <property type="entry name" value="Metallo-dependent phosphatases"/>
    <property type="match status" value="1"/>
</dbReference>
<dbReference type="Pfam" id="PF02872">
    <property type="entry name" value="5_nucleotid_C"/>
    <property type="match status" value="1"/>
</dbReference>
<name>A0ABP9RTJ8_9GAMM</name>
<evidence type="ECO:0000259" key="4">
    <source>
        <dbReference type="Pfam" id="PF02872"/>
    </source>
</evidence>
<dbReference type="InterPro" id="IPR029052">
    <property type="entry name" value="Metallo-depent_PP-like"/>
</dbReference>
<protein>
    <submittedName>
        <fullName evidence="5">5'-nucleotidase C-terminal domain-containing protein</fullName>
    </submittedName>
</protein>
<dbReference type="SUPFAM" id="SSF55816">
    <property type="entry name" value="5'-nucleotidase (syn. UDP-sugar hydrolase), C-terminal domain"/>
    <property type="match status" value="1"/>
</dbReference>